<dbReference type="AlphaFoldDB" id="A0A9P8XTT4"/>
<sequence length="607" mass="70410">MATITKLPDELLLQIFLYFRPLPGRHDWYGSQVEYDEDISQYLELKQLCKVSQAFRRIALPLMYRGLYADAFKADGVNCIIHTLRRRPELCTIIRDVQYWSCVQSVRDVRKAYYRQCFTHEWYSPEFFRFIEELMMDKQYLQSHLDGLVLAFIILVARDVETLDFVLPSRETRTVLPLIFTACAKAIMASKEGKIWVHKGLQPEARHGGAPLMDAADQPPFLADDEGVCTDLVPLSTLRAIKLNIGTWDEVRFQYLMFLDDSSIPSMLFFPDLERFSTRGLFWGTKAEYASLGKPRDALLPDAHDDGSGEHHHYDRAENNRLPFPPYGSRPRMKHLELRSTDIHPSRGLVDILRTFDSLETLAIHFLDDERRCRHNFNPYGPILRQFGRHLSRLELEQSYDRDRRLEEEDFGTLGSLRGSMEDLVQLRLPLHRLIGRIDAGPAPDAHGSGSLDASGDWKTAPDVTRLLPPSLRWFWTSMAIGRDRRPHDKAIERLLNTAEQQLPALEWLLVRTPYKYEIQASSEDFFKLVLGPKHTLYIRKHRTSEAGRCLLPCKKIRVRPEMSDAYESLKDQYHGMVPVPPGWRLPVEPYPPRIVPGTCKIWRRPR</sequence>
<feature type="region of interest" description="Disordered" evidence="1">
    <location>
        <begin position="304"/>
        <end position="326"/>
    </location>
</feature>
<reference evidence="2" key="1">
    <citation type="journal article" date="2021" name="Nat. Commun.">
        <title>Genetic determinants of endophytism in the Arabidopsis root mycobiome.</title>
        <authorList>
            <person name="Mesny F."/>
            <person name="Miyauchi S."/>
            <person name="Thiergart T."/>
            <person name="Pickel B."/>
            <person name="Atanasova L."/>
            <person name="Karlsson M."/>
            <person name="Huettel B."/>
            <person name="Barry K.W."/>
            <person name="Haridas S."/>
            <person name="Chen C."/>
            <person name="Bauer D."/>
            <person name="Andreopoulos W."/>
            <person name="Pangilinan J."/>
            <person name="LaButti K."/>
            <person name="Riley R."/>
            <person name="Lipzen A."/>
            <person name="Clum A."/>
            <person name="Drula E."/>
            <person name="Henrissat B."/>
            <person name="Kohler A."/>
            <person name="Grigoriev I.V."/>
            <person name="Martin F.M."/>
            <person name="Hacquard S."/>
        </authorList>
    </citation>
    <scope>NUCLEOTIDE SEQUENCE</scope>
    <source>
        <strain evidence="2">MPI-CAGE-CH-0230</strain>
    </source>
</reference>
<organism evidence="2 3">
    <name type="scientific">Microdochium trichocladiopsis</name>
    <dbReference type="NCBI Taxonomy" id="1682393"/>
    <lineage>
        <taxon>Eukaryota</taxon>
        <taxon>Fungi</taxon>
        <taxon>Dikarya</taxon>
        <taxon>Ascomycota</taxon>
        <taxon>Pezizomycotina</taxon>
        <taxon>Sordariomycetes</taxon>
        <taxon>Xylariomycetidae</taxon>
        <taxon>Xylariales</taxon>
        <taxon>Microdochiaceae</taxon>
        <taxon>Microdochium</taxon>
    </lineage>
</organism>
<dbReference type="Proteomes" id="UP000756346">
    <property type="component" value="Unassembled WGS sequence"/>
</dbReference>
<dbReference type="RefSeq" id="XP_046006261.1">
    <property type="nucleotide sequence ID" value="XM_046155425.1"/>
</dbReference>
<evidence type="ECO:0000313" key="2">
    <source>
        <dbReference type="EMBL" id="KAH7017994.1"/>
    </source>
</evidence>
<gene>
    <name evidence="2" type="ORF">B0I36DRAFT_335134</name>
</gene>
<accession>A0A9P8XTT4</accession>
<evidence type="ECO:0000313" key="3">
    <source>
        <dbReference type="Proteomes" id="UP000756346"/>
    </source>
</evidence>
<dbReference type="OrthoDB" id="2520703at2759"/>
<dbReference type="GeneID" id="70184971"/>
<evidence type="ECO:0000256" key="1">
    <source>
        <dbReference type="SAM" id="MobiDB-lite"/>
    </source>
</evidence>
<comment type="caution">
    <text evidence="2">The sequence shown here is derived from an EMBL/GenBank/DDBJ whole genome shotgun (WGS) entry which is preliminary data.</text>
</comment>
<proteinExistence type="predicted"/>
<keyword evidence="3" id="KW-1185">Reference proteome</keyword>
<dbReference type="EMBL" id="JAGTJQ010000011">
    <property type="protein sequence ID" value="KAH7017994.1"/>
    <property type="molecule type" value="Genomic_DNA"/>
</dbReference>
<name>A0A9P8XTT4_9PEZI</name>
<protein>
    <submittedName>
        <fullName evidence="2">Uncharacterized protein</fullName>
    </submittedName>
</protein>
<feature type="compositionally biased region" description="Basic and acidic residues" evidence="1">
    <location>
        <begin position="304"/>
        <end position="319"/>
    </location>
</feature>